<proteinExistence type="predicted"/>
<accession>A0A6H5HB14</accession>
<dbReference type="Proteomes" id="UP000479000">
    <property type="component" value="Unassembled WGS sequence"/>
</dbReference>
<protein>
    <submittedName>
        <fullName evidence="1">Uncharacterized protein</fullName>
    </submittedName>
</protein>
<evidence type="ECO:0000313" key="2">
    <source>
        <dbReference type="Proteomes" id="UP000479000"/>
    </source>
</evidence>
<gene>
    <name evidence="1" type="ORF">NTEN_LOCUS19511</name>
</gene>
<reference evidence="1 2" key="1">
    <citation type="submission" date="2020-02" db="EMBL/GenBank/DDBJ databases">
        <authorList>
            <person name="Ferguson B K."/>
        </authorList>
    </citation>
    <scope>NUCLEOTIDE SEQUENCE [LARGE SCALE GENOMIC DNA]</scope>
</reference>
<sequence>MSRRYRRQWLTAAAHGGGAFFTDSVDDGLAPVHCGPLETLTHPFTCCPVSQSNHMDVTSAIRRSPAF</sequence>
<feature type="non-terminal residue" evidence="1">
    <location>
        <position position="1"/>
    </location>
</feature>
<feature type="non-terminal residue" evidence="1">
    <location>
        <position position="67"/>
    </location>
</feature>
<organism evidence="1 2">
    <name type="scientific">Nesidiocoris tenuis</name>
    <dbReference type="NCBI Taxonomy" id="355587"/>
    <lineage>
        <taxon>Eukaryota</taxon>
        <taxon>Metazoa</taxon>
        <taxon>Ecdysozoa</taxon>
        <taxon>Arthropoda</taxon>
        <taxon>Hexapoda</taxon>
        <taxon>Insecta</taxon>
        <taxon>Pterygota</taxon>
        <taxon>Neoptera</taxon>
        <taxon>Paraneoptera</taxon>
        <taxon>Hemiptera</taxon>
        <taxon>Heteroptera</taxon>
        <taxon>Panheteroptera</taxon>
        <taxon>Cimicomorpha</taxon>
        <taxon>Miridae</taxon>
        <taxon>Dicyphina</taxon>
        <taxon>Nesidiocoris</taxon>
    </lineage>
</organism>
<name>A0A6H5HB14_9HEMI</name>
<evidence type="ECO:0000313" key="1">
    <source>
        <dbReference type="EMBL" id="CAB0015144.1"/>
    </source>
</evidence>
<dbReference type="EMBL" id="CADCXU010028665">
    <property type="protein sequence ID" value="CAB0015144.1"/>
    <property type="molecule type" value="Genomic_DNA"/>
</dbReference>
<dbReference type="AlphaFoldDB" id="A0A6H5HB14"/>
<keyword evidence="2" id="KW-1185">Reference proteome</keyword>